<comment type="caution">
    <text evidence="2">The sequence shown here is derived from an EMBL/GenBank/DDBJ whole genome shotgun (WGS) entry which is preliminary data.</text>
</comment>
<dbReference type="RefSeq" id="WP_116068354.1">
    <property type="nucleotide sequence ID" value="NZ_BONB01000026.1"/>
</dbReference>
<dbReference type="GO" id="GO:0071111">
    <property type="term" value="F:cyclic-guanylate-specific phosphodiesterase activity"/>
    <property type="evidence" value="ECO:0007669"/>
    <property type="project" value="InterPro"/>
</dbReference>
<dbReference type="Proteomes" id="UP000256913">
    <property type="component" value="Unassembled WGS sequence"/>
</dbReference>
<evidence type="ECO:0000259" key="1">
    <source>
        <dbReference type="PROSITE" id="PS50883"/>
    </source>
</evidence>
<dbReference type="OrthoDB" id="23692at2"/>
<dbReference type="AlphaFoldDB" id="A0A3D9ZI09"/>
<dbReference type="SMART" id="SM00052">
    <property type="entry name" value="EAL"/>
    <property type="match status" value="1"/>
</dbReference>
<dbReference type="EMBL" id="QUMQ01000001">
    <property type="protein sequence ID" value="REF96915.1"/>
    <property type="molecule type" value="Genomic_DNA"/>
</dbReference>
<keyword evidence="3" id="KW-1185">Reference proteome</keyword>
<dbReference type="InterPro" id="IPR035919">
    <property type="entry name" value="EAL_sf"/>
</dbReference>
<reference evidence="2 3" key="1">
    <citation type="submission" date="2018-08" db="EMBL/GenBank/DDBJ databases">
        <title>Sequencing the genomes of 1000 actinobacteria strains.</title>
        <authorList>
            <person name="Klenk H.-P."/>
        </authorList>
    </citation>
    <scope>NUCLEOTIDE SEQUENCE [LARGE SCALE GENOMIC DNA]</scope>
    <source>
        <strain evidence="2 3">DSM 44099</strain>
    </source>
</reference>
<dbReference type="Pfam" id="PF00563">
    <property type="entry name" value="EAL"/>
    <property type="match status" value="1"/>
</dbReference>
<dbReference type="PROSITE" id="PS50883">
    <property type="entry name" value="EAL"/>
    <property type="match status" value="1"/>
</dbReference>
<proteinExistence type="predicted"/>
<dbReference type="Gene3D" id="3.20.20.450">
    <property type="entry name" value="EAL domain"/>
    <property type="match status" value="1"/>
</dbReference>
<dbReference type="SUPFAM" id="SSF141868">
    <property type="entry name" value="EAL domain-like"/>
    <property type="match status" value="1"/>
</dbReference>
<dbReference type="Pfam" id="PF10069">
    <property type="entry name" value="DICT"/>
    <property type="match status" value="1"/>
</dbReference>
<dbReference type="PANTHER" id="PTHR33121:SF76">
    <property type="entry name" value="SIGNALING PROTEIN"/>
    <property type="match status" value="1"/>
</dbReference>
<dbReference type="PANTHER" id="PTHR33121">
    <property type="entry name" value="CYCLIC DI-GMP PHOSPHODIESTERASE PDEF"/>
    <property type="match status" value="1"/>
</dbReference>
<gene>
    <name evidence="2" type="ORF">DFJ67_2909</name>
</gene>
<feature type="domain" description="EAL" evidence="1">
    <location>
        <begin position="4"/>
        <end position="251"/>
    </location>
</feature>
<evidence type="ECO:0000313" key="2">
    <source>
        <dbReference type="EMBL" id="REF96915.1"/>
    </source>
</evidence>
<organism evidence="2 3">
    <name type="scientific">Asanoa ferruginea</name>
    <dbReference type="NCBI Taxonomy" id="53367"/>
    <lineage>
        <taxon>Bacteria</taxon>
        <taxon>Bacillati</taxon>
        <taxon>Actinomycetota</taxon>
        <taxon>Actinomycetes</taxon>
        <taxon>Micromonosporales</taxon>
        <taxon>Micromonosporaceae</taxon>
        <taxon>Asanoa</taxon>
    </lineage>
</organism>
<dbReference type="InterPro" id="IPR001633">
    <property type="entry name" value="EAL_dom"/>
</dbReference>
<evidence type="ECO:0000313" key="3">
    <source>
        <dbReference type="Proteomes" id="UP000256913"/>
    </source>
</evidence>
<dbReference type="InterPro" id="IPR050706">
    <property type="entry name" value="Cyclic-di-GMP_PDE-like"/>
</dbReference>
<name>A0A3D9ZI09_9ACTN</name>
<dbReference type="InterPro" id="IPR019278">
    <property type="entry name" value="DICT_dom"/>
</dbReference>
<dbReference type="CDD" id="cd01948">
    <property type="entry name" value="EAL"/>
    <property type="match status" value="1"/>
</dbReference>
<sequence>MGAERSPDDEFAAILRDRAVNPVFQPVVSIADGSVVGFEALARGPEGRYESPLALFAAAAKLGRSADLDWLCAGVAAERFLTTGFTDLALFVNLDPLSLRGPFRERLLDVFAELMGERQLVIEITERAVTQDPAALMEAVLQARRLSARVALDDVGVEPSSLAAMPLVNPDIIKIDKSVVQAHSPTWAVSHVVNAVLHEARRSGAQILAEGIEHEGHLAVARSLGATLGQGHHFGHPGPLPATVARSALALARVTPRRVPPETPFEMLSRTEPVNPTTPELLAAMGGHIENQAMHTSDSAILVVNVGDAANLDDEARLRYGYITTKGIEVYVLGHDLPPGPGARIRGVPLAADDPLVRERTFLFIGSHYAGAVFARETDTGSFEVGVCYDRELVVEATLPLVRRLGG</sequence>
<accession>A0A3D9ZI09</accession>
<protein>
    <submittedName>
        <fullName evidence="2">EAL domain-containing protein (Putative c-di-GMP-specific phosphodiesterase class I)</fullName>
    </submittedName>
</protein>